<evidence type="ECO:0008006" key="4">
    <source>
        <dbReference type="Google" id="ProtNLM"/>
    </source>
</evidence>
<evidence type="ECO:0000313" key="2">
    <source>
        <dbReference type="EMBL" id="ESR24115.1"/>
    </source>
</evidence>
<dbReference type="Pfam" id="PF11306">
    <property type="entry name" value="DUF3108"/>
    <property type="match status" value="1"/>
</dbReference>
<feature type="signal peptide" evidence="1">
    <location>
        <begin position="1"/>
        <end position="29"/>
    </location>
</feature>
<dbReference type="AlphaFoldDB" id="V4RLJ4"/>
<name>V4RLJ4_9HYPH</name>
<dbReference type="OrthoDB" id="7630100at2"/>
<proteinExistence type="predicted"/>
<reference evidence="2 3" key="1">
    <citation type="journal article" date="2014" name="Genome Announc.">
        <title>Draft Genome Sequence of Lutibaculum baratangense Strain AMV1T, Isolated from a Mud Volcano in Andamans, India.</title>
        <authorList>
            <person name="Singh A."/>
            <person name="Sreenivas A."/>
            <person name="Sathyanarayana Reddy G."/>
            <person name="Pinnaka A.K."/>
            <person name="Shivaji S."/>
        </authorList>
    </citation>
    <scope>NUCLEOTIDE SEQUENCE [LARGE SCALE GENOMIC DNA]</scope>
    <source>
        <strain evidence="2 3">AMV1</strain>
    </source>
</reference>
<keyword evidence="3" id="KW-1185">Reference proteome</keyword>
<organism evidence="2 3">
    <name type="scientific">Lutibaculum baratangense AMV1</name>
    <dbReference type="NCBI Taxonomy" id="631454"/>
    <lineage>
        <taxon>Bacteria</taxon>
        <taxon>Pseudomonadati</taxon>
        <taxon>Pseudomonadota</taxon>
        <taxon>Alphaproteobacteria</taxon>
        <taxon>Hyphomicrobiales</taxon>
        <taxon>Tepidamorphaceae</taxon>
        <taxon>Lutibaculum</taxon>
    </lineage>
</organism>
<dbReference type="eggNOG" id="COG3064">
    <property type="taxonomic scope" value="Bacteria"/>
</dbReference>
<protein>
    <recommendedName>
        <fullName evidence="4">DUF3108 domain-containing protein</fullName>
    </recommendedName>
</protein>
<gene>
    <name evidence="2" type="ORF">N177_2564</name>
</gene>
<dbReference type="RefSeq" id="WP_023432693.1">
    <property type="nucleotide sequence ID" value="NZ_AWXZ01000035.1"/>
</dbReference>
<dbReference type="InterPro" id="IPR021457">
    <property type="entry name" value="DUF3108"/>
</dbReference>
<evidence type="ECO:0000256" key="1">
    <source>
        <dbReference type="SAM" id="SignalP"/>
    </source>
</evidence>
<comment type="caution">
    <text evidence="2">The sequence shown here is derived from an EMBL/GenBank/DDBJ whole genome shotgun (WGS) entry which is preliminary data.</text>
</comment>
<dbReference type="STRING" id="631454.N177_2564"/>
<dbReference type="EMBL" id="AWXZ01000035">
    <property type="protein sequence ID" value="ESR24115.1"/>
    <property type="molecule type" value="Genomic_DNA"/>
</dbReference>
<feature type="chain" id="PRO_5004728666" description="DUF3108 domain-containing protein" evidence="1">
    <location>
        <begin position="30"/>
        <end position="284"/>
    </location>
</feature>
<sequence length="284" mass="30158">MALLAMTRRMGAVLIALSGLGLTALPASAADMSFDATYRVSISGLELGQAVVSGQFDGADYRIDGRGKLTGLAGALMEYKGSASAAGRLGRGGTLPSAFSVDATDGKKMTKVRMTLVGDNVRRIALEPPLRESEHPARVAVTESHKRGIIDPMSALMILGAMGDGQLDPSVCKRTFPVFNGRERFDIVLAYKERREISEPGYRGPAVVCEARYRPISGHRSDKDEVKYFASRAAEVIYVPVPGADLALPYRLSVPTPIGTGSIVMTALKAEGALRTKAASLTGR</sequence>
<keyword evidence="1" id="KW-0732">Signal</keyword>
<evidence type="ECO:0000313" key="3">
    <source>
        <dbReference type="Proteomes" id="UP000017819"/>
    </source>
</evidence>
<accession>V4RLJ4</accession>
<dbReference type="Proteomes" id="UP000017819">
    <property type="component" value="Unassembled WGS sequence"/>
</dbReference>